<organism evidence="4 5">
    <name type="scientific">Hippocampus comes</name>
    <name type="common">Tiger tail seahorse</name>
    <dbReference type="NCBI Taxonomy" id="109280"/>
    <lineage>
        <taxon>Eukaryota</taxon>
        <taxon>Metazoa</taxon>
        <taxon>Chordata</taxon>
        <taxon>Craniata</taxon>
        <taxon>Vertebrata</taxon>
        <taxon>Euteleostomi</taxon>
        <taxon>Actinopterygii</taxon>
        <taxon>Neopterygii</taxon>
        <taxon>Teleostei</taxon>
        <taxon>Neoteleostei</taxon>
        <taxon>Acanthomorphata</taxon>
        <taxon>Syngnathiaria</taxon>
        <taxon>Syngnathiformes</taxon>
        <taxon>Syngnathoidei</taxon>
        <taxon>Syngnathidae</taxon>
        <taxon>Hippocampus</taxon>
    </lineage>
</organism>
<sequence length="1012" mass="108088">MQSGPFGDVLHCEEQLRSTLYCDDKDNLRRKLAQLQREYLKTAQKLQRAEQMEAVRKHVSNEVAPKQDHHSCRQDRAGPDGTSKPTDGANKSSFGTDDKAVHVFANIKDNLAGTSPADSTIGTIGTPLASTLELEPNCSDPARLSRAGPTLRLRSRHSRMRRQRRGEEAGKSQGEAGSADESQSSGPASPSLPLLCRNIPPLRDEKLDGNAPDDGRRRENDPVGPAGGHLVLEEESPEHSTSLCSVETTRAGEGTSLLESCTPAEGLLYPAEYYVRTTRRMALSQSQPDLRAVVIRGQLSSGRPRRKKTSPLGSSERSAPVSVGDRRRGAVSPPRVSCPARGRKSRRRGGGGNLGVRRASPSTAPALREAHSPNSQPPRHPPQATPPDAQPLSGAPDLFPIFRKMIKSAPVAPSSESWRSLLLPSPKLSPTPPLGPRTRLAGRLSHFDLHRDFHLPDEQFAALKLSKLRQVAAESRMEVFPSPRHNTGGVRRRSGTAAESLGLPLGLTPSVGKLSSPSEDNDPRNIDTRLAPTLPLDPNNLCPSPAEQEPKGLDRQRELLPGCDRPLEAGQEDNGLRDVFPEAIKNGLGAESPPPRSPAVASAPLRATSAAATSSPALPSLGLTPLATSPADTATPSLSLPSPPTASPRPSDPADGQMPPAAEQRASCTLKAPAGSALVDACCLRDSDGRLCVAAAAEWAVSLWSRPSPSGAWTRRHTWHFTEPLMKVFPVPDGAGLVCATLGRPEIKKVRVLSCRGGRPVLLLDGDVRAAVGVAEARVVTSSHSAIGCTLRAFTLAKDGSASHRLHLASPDVCVRALAPVDVLPDALIGTDERGRLFVWNLKSGHLLRKIELGDSLSHTSCLRGFSCRGVLLVLVQHLFLGRLQTKQNVANDEVFCKQKEEKKPALFSLVAVNPLSGKSILAAQLEPPASWLGRLCEADASDVAAVGVNQSGCVCVWQLKRRCGGITVAAAPDGMGWQLARWAEDGATLVTGHHDGNVTLHFDLAVPDHFM</sequence>
<dbReference type="GO" id="GO:0003677">
    <property type="term" value="F:DNA binding"/>
    <property type="evidence" value="ECO:0007669"/>
    <property type="project" value="InterPro"/>
</dbReference>
<feature type="compositionally biased region" description="Polar residues" evidence="2">
    <location>
        <begin position="239"/>
        <end position="248"/>
    </location>
</feature>
<name>A0A3Q2XVJ8_HIPCM</name>
<dbReference type="GeneID" id="109511256"/>
<dbReference type="InterPro" id="IPR031920">
    <property type="entry name" value="PALB2_WD40"/>
</dbReference>
<feature type="coiled-coil region" evidence="1">
    <location>
        <begin position="18"/>
        <end position="52"/>
    </location>
</feature>
<feature type="compositionally biased region" description="Basic residues" evidence="2">
    <location>
        <begin position="153"/>
        <end position="164"/>
    </location>
</feature>
<feature type="region of interest" description="Disordered" evidence="2">
    <location>
        <begin position="132"/>
        <end position="248"/>
    </location>
</feature>
<dbReference type="PANTHER" id="PTHR14662:SF2">
    <property type="entry name" value="PARTNER AND LOCALIZER OF BRCA2"/>
    <property type="match status" value="1"/>
</dbReference>
<dbReference type="InterPro" id="IPR042417">
    <property type="entry name" value="PALB2"/>
</dbReference>
<feature type="region of interest" description="Disordered" evidence="2">
    <location>
        <begin position="476"/>
        <end position="553"/>
    </location>
</feature>
<evidence type="ECO:0000313" key="4">
    <source>
        <dbReference type="Ensembl" id="ENSHCOP00000009033.1"/>
    </source>
</evidence>
<feature type="region of interest" description="Disordered" evidence="2">
    <location>
        <begin position="585"/>
        <end position="666"/>
    </location>
</feature>
<dbReference type="GO" id="GO:0005654">
    <property type="term" value="C:nucleoplasm"/>
    <property type="evidence" value="ECO:0007669"/>
    <property type="project" value="TreeGrafter"/>
</dbReference>
<evidence type="ECO:0000256" key="2">
    <source>
        <dbReference type="SAM" id="MobiDB-lite"/>
    </source>
</evidence>
<evidence type="ECO:0000313" key="5">
    <source>
        <dbReference type="Proteomes" id="UP000264820"/>
    </source>
</evidence>
<feature type="compositionally biased region" description="Low complexity" evidence="2">
    <location>
        <begin position="182"/>
        <end position="195"/>
    </location>
</feature>
<dbReference type="GeneTree" id="ENSGT00390000014423"/>
<feature type="compositionally biased region" description="Basic and acidic residues" evidence="2">
    <location>
        <begin position="202"/>
        <end position="221"/>
    </location>
</feature>
<reference evidence="4" key="2">
    <citation type="submission" date="2025-09" db="UniProtKB">
        <authorList>
            <consortium name="Ensembl"/>
        </authorList>
    </citation>
    <scope>IDENTIFICATION</scope>
</reference>
<dbReference type="Ensembl" id="ENSHCOT00000015049.1">
    <property type="protein sequence ID" value="ENSHCOP00000009033.1"/>
    <property type="gene ID" value="ENSHCOG00000011400.1"/>
</dbReference>
<dbReference type="Gene3D" id="2.130.10.10">
    <property type="entry name" value="YVTN repeat-like/Quinoprotein amine dehydrogenase"/>
    <property type="match status" value="1"/>
</dbReference>
<feature type="region of interest" description="Disordered" evidence="2">
    <location>
        <begin position="295"/>
        <end position="396"/>
    </location>
</feature>
<feature type="compositionally biased region" description="Pro residues" evidence="2">
    <location>
        <begin position="375"/>
        <end position="389"/>
    </location>
</feature>
<dbReference type="GO" id="GO:0000724">
    <property type="term" value="P:double-strand break repair via homologous recombination"/>
    <property type="evidence" value="ECO:0007669"/>
    <property type="project" value="InterPro"/>
</dbReference>
<dbReference type="PANTHER" id="PTHR14662">
    <property type="entry name" value="PARTNER AND LOCALIZER OF BRCA2"/>
    <property type="match status" value="1"/>
</dbReference>
<feature type="compositionally biased region" description="Pro residues" evidence="2">
    <location>
        <begin position="641"/>
        <end position="651"/>
    </location>
</feature>
<dbReference type="AlphaFoldDB" id="A0A3Q2XVJ8"/>
<dbReference type="InterPro" id="IPR015943">
    <property type="entry name" value="WD40/YVTN_repeat-like_dom_sf"/>
</dbReference>
<accession>A0A3Q2XVJ8</accession>
<dbReference type="InterPro" id="IPR036322">
    <property type="entry name" value="WD40_repeat_dom_sf"/>
</dbReference>
<evidence type="ECO:0000259" key="3">
    <source>
        <dbReference type="Pfam" id="PF16756"/>
    </source>
</evidence>
<feature type="compositionally biased region" description="Basic and acidic residues" evidence="2">
    <location>
        <begin position="60"/>
        <end position="78"/>
    </location>
</feature>
<dbReference type="STRING" id="109280.ENSHCOP00000009033"/>
<dbReference type="OrthoDB" id="9936560at2759"/>
<evidence type="ECO:0000256" key="1">
    <source>
        <dbReference type="SAM" id="Coils"/>
    </source>
</evidence>
<reference evidence="4" key="1">
    <citation type="submission" date="2025-08" db="UniProtKB">
        <authorList>
            <consortium name="Ensembl"/>
        </authorList>
    </citation>
    <scope>IDENTIFICATION</scope>
</reference>
<feature type="compositionally biased region" description="Polar residues" evidence="2">
    <location>
        <begin position="83"/>
        <end position="95"/>
    </location>
</feature>
<feature type="domain" description="Partner and localiser of BRCA2 WD40" evidence="3">
    <location>
        <begin position="668"/>
        <end position="1001"/>
    </location>
</feature>
<dbReference type="Proteomes" id="UP000264820">
    <property type="component" value="Unplaced"/>
</dbReference>
<dbReference type="Pfam" id="PF16756">
    <property type="entry name" value="PALB2_WD40"/>
    <property type="match status" value="1"/>
</dbReference>
<dbReference type="RefSeq" id="XP_019717734.1">
    <property type="nucleotide sequence ID" value="XM_019862175.1"/>
</dbReference>
<keyword evidence="5" id="KW-1185">Reference proteome</keyword>
<protein>
    <submittedName>
        <fullName evidence="4">Partner and localizer of BRCA2</fullName>
    </submittedName>
</protein>
<dbReference type="SUPFAM" id="SSF50978">
    <property type="entry name" value="WD40 repeat-like"/>
    <property type="match status" value="1"/>
</dbReference>
<proteinExistence type="predicted"/>
<keyword evidence="1" id="KW-0175">Coiled coil</keyword>
<dbReference type="CTD" id="79728"/>
<feature type="region of interest" description="Disordered" evidence="2">
    <location>
        <begin position="60"/>
        <end position="96"/>
    </location>
</feature>
<feature type="compositionally biased region" description="Low complexity" evidence="2">
    <location>
        <begin position="598"/>
        <end position="640"/>
    </location>
</feature>
<dbReference type="OMA" id="NTASGHL"/>